<sequence length="270" mass="30218">MGVLSADLRVTLQILPGFFSNCLFFVLYDSVVLVKRVVSLVSLSCGGGGGAWQQRMLTSAGVRSIWNSFLLDAYKQVSKQASACTAKLLDFTLYGISIALKILKLTLCLQVKLGEMAPNSKVVKVPEIWSRENGKTTDECHLLDFESSDRPLVVNFGSANFLLVYIDEAHPSDGWAGPPMELFPFEVRKHRNMEDRVVAAQRLVEHFSLPPQCRLAADCMDNNTNMAYGVAYERVCIVQKNKITYLGGKGPFYYNLKNVQNWLEQSYGKR</sequence>
<gene>
    <name evidence="5" type="ORF">C0J50_1591</name>
</gene>
<keyword evidence="2" id="KW-1133">Transmembrane helix</keyword>
<feature type="non-terminal residue" evidence="5">
    <location>
        <position position="1"/>
    </location>
</feature>
<keyword evidence="2" id="KW-0472">Membrane</keyword>
<comment type="function">
    <text evidence="4">Responsible for the deiodination of T4 (3,5,3',5'-tetraiodothyronine).</text>
</comment>
<evidence type="ECO:0000313" key="5">
    <source>
        <dbReference type="EMBL" id="KAI5610852.1"/>
    </source>
</evidence>
<evidence type="ECO:0000256" key="4">
    <source>
        <dbReference type="RuleBase" id="RU000676"/>
    </source>
</evidence>
<dbReference type="PANTHER" id="PTHR11781">
    <property type="entry name" value="IODOTHYRONINE DEIODINASE"/>
    <property type="match status" value="1"/>
</dbReference>
<comment type="caution">
    <text evidence="5">The sequence shown here is derived from an EMBL/GenBank/DDBJ whole genome shotgun (WGS) entry which is preliminary data.</text>
</comment>
<keyword evidence="4" id="KW-0560">Oxidoreductase</keyword>
<accession>A0AAD5A817</accession>
<dbReference type="GO" id="GO:0042446">
    <property type="term" value="P:hormone biosynthetic process"/>
    <property type="evidence" value="ECO:0007669"/>
    <property type="project" value="UniProtKB-KW"/>
</dbReference>
<dbReference type="GO" id="GO:0004800">
    <property type="term" value="F:thyroxine 5'-deiodinase activity"/>
    <property type="evidence" value="ECO:0007669"/>
    <property type="project" value="InterPro"/>
</dbReference>
<evidence type="ECO:0000313" key="6">
    <source>
        <dbReference type="Proteomes" id="UP001205998"/>
    </source>
</evidence>
<proteinExistence type="inferred from homology"/>
<keyword evidence="1" id="KW-0812">Transmembrane</keyword>
<dbReference type="EMBL" id="MU570271">
    <property type="protein sequence ID" value="KAI5610852.1"/>
    <property type="molecule type" value="Genomic_DNA"/>
</dbReference>
<organism evidence="5 6">
    <name type="scientific">Silurus asotus</name>
    <name type="common">Amur catfish</name>
    <name type="synonym">Parasilurus asotus</name>
    <dbReference type="NCBI Taxonomy" id="30991"/>
    <lineage>
        <taxon>Eukaryota</taxon>
        <taxon>Metazoa</taxon>
        <taxon>Chordata</taxon>
        <taxon>Craniata</taxon>
        <taxon>Vertebrata</taxon>
        <taxon>Euteleostomi</taxon>
        <taxon>Actinopterygii</taxon>
        <taxon>Neopterygii</taxon>
        <taxon>Teleostei</taxon>
        <taxon>Ostariophysi</taxon>
        <taxon>Siluriformes</taxon>
        <taxon>Siluridae</taxon>
        <taxon>Silurus</taxon>
    </lineage>
</organism>
<keyword evidence="4" id="KW-0893">Thyroid hormones biosynthesis</keyword>
<keyword evidence="4" id="KW-0712">Selenocysteine</keyword>
<dbReference type="InterPro" id="IPR000643">
    <property type="entry name" value="Iodothyronine_deiodinase"/>
</dbReference>
<comment type="subcellular location">
    <subcellularLocation>
        <location evidence="3">Endomembrane system</location>
        <topology evidence="3">Single-pass membrane protein</topology>
    </subcellularLocation>
</comment>
<evidence type="ECO:0000256" key="3">
    <source>
        <dbReference type="ARBA" id="ARBA00037847"/>
    </source>
</evidence>
<reference evidence="5" key="1">
    <citation type="submission" date="2018-07" db="EMBL/GenBank/DDBJ databases">
        <title>Comparative genomics of catfishes provides insights into carnivory and benthic adaptation.</title>
        <authorList>
            <person name="Zhang Y."/>
            <person name="Wang D."/>
            <person name="Peng Z."/>
            <person name="Zheng S."/>
            <person name="Shao F."/>
            <person name="Tao W."/>
        </authorList>
    </citation>
    <scope>NUCLEOTIDE SEQUENCE</scope>
    <source>
        <strain evidence="5">Chongqing</strain>
    </source>
</reference>
<name>A0AAD5A817_SILAS</name>
<evidence type="ECO:0000256" key="2">
    <source>
        <dbReference type="ARBA" id="ARBA00022989"/>
    </source>
</evidence>
<dbReference type="GO" id="GO:0012505">
    <property type="term" value="C:endomembrane system"/>
    <property type="evidence" value="ECO:0007669"/>
    <property type="project" value="UniProtKB-SubCell"/>
</dbReference>
<comment type="similarity">
    <text evidence="4">Belongs to the iodothyronine deiodinase family.</text>
</comment>
<dbReference type="PANTHER" id="PTHR11781:SF20">
    <property type="entry name" value="TYPE II IODOTHYRONINE DEIODINASE"/>
    <property type="match status" value="1"/>
</dbReference>
<dbReference type="AlphaFoldDB" id="A0AAD5A817"/>
<protein>
    <recommendedName>
        <fullName evidence="4">Iodothyronine deiodinase</fullName>
    </recommendedName>
</protein>
<dbReference type="Proteomes" id="UP001205998">
    <property type="component" value="Unassembled WGS sequence"/>
</dbReference>
<evidence type="ECO:0000256" key="1">
    <source>
        <dbReference type="ARBA" id="ARBA00022692"/>
    </source>
</evidence>
<dbReference type="GO" id="GO:0042403">
    <property type="term" value="P:thyroid hormone metabolic process"/>
    <property type="evidence" value="ECO:0007669"/>
    <property type="project" value="TreeGrafter"/>
</dbReference>
<dbReference type="Pfam" id="PF00837">
    <property type="entry name" value="T4_deiodinase"/>
    <property type="match status" value="2"/>
</dbReference>
<keyword evidence="6" id="KW-1185">Reference proteome</keyword>
<dbReference type="Gene3D" id="3.40.30.10">
    <property type="entry name" value="Glutaredoxin"/>
    <property type="match status" value="1"/>
</dbReference>
<dbReference type="PIRSF" id="PIRSF001330">
    <property type="entry name" value="IOD"/>
    <property type="match status" value="1"/>
</dbReference>